<proteinExistence type="predicted"/>
<dbReference type="EMBL" id="NWUO01000002">
    <property type="protein sequence ID" value="PNS13226.1"/>
    <property type="molecule type" value="Genomic_DNA"/>
</dbReference>
<dbReference type="OrthoDB" id="9134989at2"/>
<reference evidence="2" key="1">
    <citation type="submission" date="2017-09" db="EMBL/GenBank/DDBJ databases">
        <authorList>
            <person name="Palmer M."/>
            <person name="Steenkamp E.T."/>
            <person name="Coetzee M.P."/>
            <person name="Avontuur J.R."/>
            <person name="Van Zyl E."/>
            <person name="Chan W.-Y."/>
            <person name="Blom J."/>
            <person name="Venter S.N."/>
        </authorList>
    </citation>
    <scope>NUCLEOTIDE SEQUENCE [LARGE SCALE GENOMIC DNA]</scope>
    <source>
        <strain evidence="2">QC88-366</strain>
    </source>
</reference>
<sequence length="111" mass="12682">MADGAYKETKIIKLNQAEVNALKKSILYLKFSCKETDSVLYAGSPLINGVLDKLLNVDDLGQFAKEFYSKKNPTNESVVREKLERYAKENGKNVDEMQHVYKDSIYPFPEN</sequence>
<keyword evidence="2" id="KW-1185">Reference proteome</keyword>
<evidence type="ECO:0000313" key="2">
    <source>
        <dbReference type="Proteomes" id="UP000236345"/>
    </source>
</evidence>
<gene>
    <name evidence="1" type="ORF">COO59_04825</name>
</gene>
<name>A0A2K1QDZ2_9GAMM</name>
<dbReference type="RefSeq" id="WP_103058689.1">
    <property type="nucleotide sequence ID" value="NZ_BSOF01000026.1"/>
</dbReference>
<dbReference type="AlphaFoldDB" id="A0A2K1QDZ2"/>
<protein>
    <submittedName>
        <fullName evidence="1">Uncharacterized protein</fullName>
    </submittedName>
</protein>
<comment type="caution">
    <text evidence="1">The sequence shown here is derived from an EMBL/GenBank/DDBJ whole genome shotgun (WGS) entry which is preliminary data.</text>
</comment>
<dbReference type="Proteomes" id="UP000236345">
    <property type="component" value="Unassembled WGS sequence"/>
</dbReference>
<evidence type="ECO:0000313" key="1">
    <source>
        <dbReference type="EMBL" id="PNS13226.1"/>
    </source>
</evidence>
<accession>A0A2K1QDZ2</accession>
<organism evidence="1 2">
    <name type="scientific">Mixta theicola</name>
    <dbReference type="NCBI Taxonomy" id="1458355"/>
    <lineage>
        <taxon>Bacteria</taxon>
        <taxon>Pseudomonadati</taxon>
        <taxon>Pseudomonadota</taxon>
        <taxon>Gammaproteobacteria</taxon>
        <taxon>Enterobacterales</taxon>
        <taxon>Erwiniaceae</taxon>
        <taxon>Mixta</taxon>
    </lineage>
</organism>